<dbReference type="Proteomes" id="UP000762676">
    <property type="component" value="Unassembled WGS sequence"/>
</dbReference>
<comment type="caution">
    <text evidence="2">The sequence shown here is derived from an EMBL/GenBank/DDBJ whole genome shotgun (WGS) entry which is preliminary data.</text>
</comment>
<dbReference type="EMBL" id="BMAT01003535">
    <property type="protein sequence ID" value="GFS27075.1"/>
    <property type="molecule type" value="Genomic_DNA"/>
</dbReference>
<name>A0AAV4JXB8_9GAST</name>
<evidence type="ECO:0000313" key="2">
    <source>
        <dbReference type="EMBL" id="GFS27075.1"/>
    </source>
</evidence>
<proteinExistence type="predicted"/>
<organism evidence="2 3">
    <name type="scientific">Elysia marginata</name>
    <dbReference type="NCBI Taxonomy" id="1093978"/>
    <lineage>
        <taxon>Eukaryota</taxon>
        <taxon>Metazoa</taxon>
        <taxon>Spiralia</taxon>
        <taxon>Lophotrochozoa</taxon>
        <taxon>Mollusca</taxon>
        <taxon>Gastropoda</taxon>
        <taxon>Heterobranchia</taxon>
        <taxon>Euthyneura</taxon>
        <taxon>Panpulmonata</taxon>
        <taxon>Sacoglossa</taxon>
        <taxon>Placobranchoidea</taxon>
        <taxon>Plakobranchidae</taxon>
        <taxon>Elysia</taxon>
    </lineage>
</organism>
<evidence type="ECO:0000256" key="1">
    <source>
        <dbReference type="SAM" id="MobiDB-lite"/>
    </source>
</evidence>
<dbReference type="AlphaFoldDB" id="A0AAV4JXB8"/>
<accession>A0AAV4JXB8</accession>
<keyword evidence="3" id="KW-1185">Reference proteome</keyword>
<feature type="region of interest" description="Disordered" evidence="1">
    <location>
        <begin position="1"/>
        <end position="21"/>
    </location>
</feature>
<gene>
    <name evidence="2" type="ORF">ElyMa_001738700</name>
</gene>
<feature type="compositionally biased region" description="Basic and acidic residues" evidence="1">
    <location>
        <begin position="1"/>
        <end position="11"/>
    </location>
</feature>
<feature type="non-terminal residue" evidence="2">
    <location>
        <position position="116"/>
    </location>
</feature>
<sequence>MVREYKKKTEGSRQNFSTSQAMVDAHNSHNSVFKQADAPQCCCQVLRHQQDVSVAQVSGEIPVNVHVGRQTAIASLHEAKLADCIKFKVMADWGYGVTSEEVKDIVQQFVVKNGLE</sequence>
<evidence type="ECO:0000313" key="3">
    <source>
        <dbReference type="Proteomes" id="UP000762676"/>
    </source>
</evidence>
<reference evidence="2 3" key="1">
    <citation type="journal article" date="2021" name="Elife">
        <title>Chloroplast acquisition without the gene transfer in kleptoplastic sea slugs, Plakobranchus ocellatus.</title>
        <authorList>
            <person name="Maeda T."/>
            <person name="Takahashi S."/>
            <person name="Yoshida T."/>
            <person name="Shimamura S."/>
            <person name="Takaki Y."/>
            <person name="Nagai Y."/>
            <person name="Toyoda A."/>
            <person name="Suzuki Y."/>
            <person name="Arimoto A."/>
            <person name="Ishii H."/>
            <person name="Satoh N."/>
            <person name="Nishiyama T."/>
            <person name="Hasebe M."/>
            <person name="Maruyama T."/>
            <person name="Minagawa J."/>
            <person name="Obokata J."/>
            <person name="Shigenobu S."/>
        </authorList>
    </citation>
    <scope>NUCLEOTIDE SEQUENCE [LARGE SCALE GENOMIC DNA]</scope>
</reference>
<feature type="compositionally biased region" description="Polar residues" evidence="1">
    <location>
        <begin position="12"/>
        <end position="21"/>
    </location>
</feature>
<protein>
    <submittedName>
        <fullName evidence="2">Uncharacterized protein</fullName>
    </submittedName>
</protein>